<evidence type="ECO:0000313" key="1">
    <source>
        <dbReference type="EMBL" id="MEE1973013.1"/>
    </source>
</evidence>
<dbReference type="RefSeq" id="WP_272637064.1">
    <property type="nucleotide sequence ID" value="NZ_JAZDDF010000004.1"/>
</dbReference>
<name>A0ABU7IJ64_9FLAO</name>
<gene>
    <name evidence="1" type="ORF">V1H85_11195</name>
</gene>
<accession>A0ABU7IJ64</accession>
<dbReference type="EMBL" id="JAZDDF010000004">
    <property type="protein sequence ID" value="MEE1973013.1"/>
    <property type="molecule type" value="Genomic_DNA"/>
</dbReference>
<sequence length="96" mass="10873">MKKSIFLFTALVASIYVSKVLEVSDFPSTKEREGMTAILIPRKEDQYPKFSEMKTEIGKTIHIQIGQYGNSKSLQMRNGPNTILQCEDDDKTIATK</sequence>
<proteinExistence type="predicted"/>
<reference evidence="1 2" key="1">
    <citation type="submission" date="2024-01" db="EMBL/GenBank/DDBJ databases">
        <title>Maribacter spp. originated from different algae showed divergent polysaccharides utilization ability.</title>
        <authorList>
            <person name="Wang H."/>
            <person name="Wu Y."/>
        </authorList>
    </citation>
    <scope>NUCLEOTIDE SEQUENCE [LARGE SCALE GENOMIC DNA]</scope>
    <source>
        <strain evidence="1 2">KPT27_14</strain>
    </source>
</reference>
<comment type="caution">
    <text evidence="1">The sequence shown here is derived from an EMBL/GenBank/DDBJ whole genome shotgun (WGS) entry which is preliminary data.</text>
</comment>
<keyword evidence="2" id="KW-1185">Reference proteome</keyword>
<evidence type="ECO:0000313" key="2">
    <source>
        <dbReference type="Proteomes" id="UP001343698"/>
    </source>
</evidence>
<dbReference type="Proteomes" id="UP001343698">
    <property type="component" value="Unassembled WGS sequence"/>
</dbReference>
<protein>
    <submittedName>
        <fullName evidence="1">Uncharacterized protein</fullName>
    </submittedName>
</protein>
<organism evidence="1 2">
    <name type="scientific">Maribacter flavus</name>
    <dbReference type="NCBI Taxonomy" id="1658664"/>
    <lineage>
        <taxon>Bacteria</taxon>
        <taxon>Pseudomonadati</taxon>
        <taxon>Bacteroidota</taxon>
        <taxon>Flavobacteriia</taxon>
        <taxon>Flavobacteriales</taxon>
        <taxon>Flavobacteriaceae</taxon>
        <taxon>Maribacter</taxon>
    </lineage>
</organism>